<dbReference type="EMBL" id="JABBJJ010000098">
    <property type="protein sequence ID" value="NMO17426.1"/>
    <property type="molecule type" value="Genomic_DNA"/>
</dbReference>
<organism evidence="2 3">
    <name type="scientific">Pyxidicoccus fallax</name>
    <dbReference type="NCBI Taxonomy" id="394095"/>
    <lineage>
        <taxon>Bacteria</taxon>
        <taxon>Pseudomonadati</taxon>
        <taxon>Myxococcota</taxon>
        <taxon>Myxococcia</taxon>
        <taxon>Myxococcales</taxon>
        <taxon>Cystobacterineae</taxon>
        <taxon>Myxococcaceae</taxon>
        <taxon>Pyxidicoccus</taxon>
    </lineage>
</organism>
<sequence length="106" mass="12128">MLGHVFERYRELEGRTQEELAKELGCTPDVLHWLSLCRRPEGQDFDEQASAIAKRFAVDLVSLVQVLRHVEVMETLSRQVGNGDTLEEQPMQSAARDRTRDSENNS</sequence>
<name>A0A848LI94_9BACT</name>
<evidence type="ECO:0000313" key="2">
    <source>
        <dbReference type="EMBL" id="NMO17426.1"/>
    </source>
</evidence>
<dbReference type="Proteomes" id="UP000518300">
    <property type="component" value="Unassembled WGS sequence"/>
</dbReference>
<evidence type="ECO:0000313" key="3">
    <source>
        <dbReference type="Proteomes" id="UP000518300"/>
    </source>
</evidence>
<reference evidence="2 3" key="1">
    <citation type="submission" date="2020-04" db="EMBL/GenBank/DDBJ databases">
        <title>Draft genome of Pyxidicoccus fallax type strain.</title>
        <authorList>
            <person name="Whitworth D.E."/>
        </authorList>
    </citation>
    <scope>NUCLEOTIDE SEQUENCE [LARGE SCALE GENOMIC DNA]</scope>
    <source>
        <strain evidence="2 3">DSM 14698</strain>
    </source>
</reference>
<dbReference type="RefSeq" id="WP_169346724.1">
    <property type="nucleotide sequence ID" value="NZ_JABJTR010000039.1"/>
</dbReference>
<proteinExistence type="predicted"/>
<evidence type="ECO:0000256" key="1">
    <source>
        <dbReference type="SAM" id="MobiDB-lite"/>
    </source>
</evidence>
<feature type="compositionally biased region" description="Basic and acidic residues" evidence="1">
    <location>
        <begin position="95"/>
        <end position="106"/>
    </location>
</feature>
<accession>A0A848LI94</accession>
<comment type="caution">
    <text evidence="2">The sequence shown here is derived from an EMBL/GenBank/DDBJ whole genome shotgun (WGS) entry which is preliminary data.</text>
</comment>
<evidence type="ECO:0008006" key="4">
    <source>
        <dbReference type="Google" id="ProtNLM"/>
    </source>
</evidence>
<gene>
    <name evidence="2" type="ORF">HG543_21545</name>
</gene>
<protein>
    <recommendedName>
        <fullName evidence="4">DNA-binding protein</fullName>
    </recommendedName>
</protein>
<dbReference type="AlphaFoldDB" id="A0A848LI94"/>
<keyword evidence="3" id="KW-1185">Reference proteome</keyword>
<feature type="region of interest" description="Disordered" evidence="1">
    <location>
        <begin position="78"/>
        <end position="106"/>
    </location>
</feature>